<dbReference type="AlphaFoldDB" id="A0A7W1WUU8"/>
<evidence type="ECO:0000256" key="4">
    <source>
        <dbReference type="ARBA" id="ARBA00022618"/>
    </source>
</evidence>
<evidence type="ECO:0000256" key="11">
    <source>
        <dbReference type="ARBA" id="ARBA00038367"/>
    </source>
</evidence>
<comment type="catalytic activity">
    <reaction evidence="16">
        <text>phosphoenolpyruvate + UDP-N-acetyl-alpha-D-glucosamine = UDP-N-acetyl-3-O-(1-carboxyvinyl)-alpha-D-glucosamine + phosphate</text>
        <dbReference type="Rhea" id="RHEA:18681"/>
        <dbReference type="ChEBI" id="CHEBI:43474"/>
        <dbReference type="ChEBI" id="CHEBI:57705"/>
        <dbReference type="ChEBI" id="CHEBI:58702"/>
        <dbReference type="ChEBI" id="CHEBI:68483"/>
        <dbReference type="EC" id="2.5.1.7"/>
    </reaction>
</comment>
<evidence type="ECO:0000256" key="13">
    <source>
        <dbReference type="ARBA" id="ARBA00039754"/>
    </source>
</evidence>
<evidence type="ECO:0000256" key="1">
    <source>
        <dbReference type="ARBA" id="ARBA00004496"/>
    </source>
</evidence>
<evidence type="ECO:0000256" key="7">
    <source>
        <dbReference type="ARBA" id="ARBA00022960"/>
    </source>
</evidence>
<keyword evidence="8" id="KW-0573">Peptidoglycan synthesis</keyword>
<dbReference type="GO" id="GO:0071555">
    <property type="term" value="P:cell wall organization"/>
    <property type="evidence" value="ECO:0007669"/>
    <property type="project" value="UniProtKB-KW"/>
</dbReference>
<reference evidence="18 19" key="1">
    <citation type="submission" date="2020-07" db="EMBL/GenBank/DDBJ databases">
        <authorList>
            <person name="Feng H."/>
        </authorList>
    </citation>
    <scope>NUCLEOTIDE SEQUENCE [LARGE SCALE GENOMIC DNA]</scope>
    <source>
        <strain evidence="19">s-10</strain>
    </source>
</reference>
<dbReference type="EC" id="2.5.1.7" evidence="12"/>
<keyword evidence="19" id="KW-1185">Reference proteome</keyword>
<dbReference type="Gene3D" id="3.65.10.10">
    <property type="entry name" value="Enolpyruvate transferase domain"/>
    <property type="match status" value="2"/>
</dbReference>
<evidence type="ECO:0000256" key="8">
    <source>
        <dbReference type="ARBA" id="ARBA00022984"/>
    </source>
</evidence>
<dbReference type="GO" id="GO:0005737">
    <property type="term" value="C:cytoplasm"/>
    <property type="evidence" value="ECO:0007669"/>
    <property type="project" value="UniProtKB-SubCell"/>
</dbReference>
<feature type="domain" description="Nudix hydrolase" evidence="17">
    <location>
        <begin position="1"/>
        <end position="131"/>
    </location>
</feature>
<dbReference type="Proteomes" id="UP000535491">
    <property type="component" value="Unassembled WGS sequence"/>
</dbReference>
<keyword evidence="7" id="KW-0133">Cell shape</keyword>
<evidence type="ECO:0000256" key="3">
    <source>
        <dbReference type="ARBA" id="ARBA00022490"/>
    </source>
</evidence>
<name>A0A7W1WUU8_9BACL</name>
<protein>
    <recommendedName>
        <fullName evidence="13">UDP-N-acetylglucosamine 1-carboxyvinyltransferase</fullName>
        <ecNumber evidence="12">2.5.1.7</ecNumber>
    </recommendedName>
    <alternativeName>
        <fullName evidence="14">Enoylpyruvate transferase</fullName>
    </alternativeName>
    <alternativeName>
        <fullName evidence="15">UDP-N-acetylglucosamine enolpyruvyl transferase</fullName>
    </alternativeName>
</protein>
<dbReference type="RefSeq" id="WP_181754848.1">
    <property type="nucleotide sequence ID" value="NZ_JACEIQ010000034.1"/>
</dbReference>
<dbReference type="Pfam" id="PF00275">
    <property type="entry name" value="EPSP_synthase"/>
    <property type="match status" value="1"/>
</dbReference>
<evidence type="ECO:0000313" key="19">
    <source>
        <dbReference type="Proteomes" id="UP000535491"/>
    </source>
</evidence>
<dbReference type="InterPro" id="IPR000086">
    <property type="entry name" value="NUDIX_hydrolase_dom"/>
</dbReference>
<dbReference type="InterPro" id="IPR015797">
    <property type="entry name" value="NUDIX_hydrolase-like_dom_sf"/>
</dbReference>
<evidence type="ECO:0000259" key="17">
    <source>
        <dbReference type="PROSITE" id="PS51462"/>
    </source>
</evidence>
<dbReference type="PANTHER" id="PTHR43783">
    <property type="entry name" value="UDP-N-ACETYLGLUCOSAMINE 1-CARBOXYVINYLTRANSFERASE"/>
    <property type="match status" value="1"/>
</dbReference>
<keyword evidence="5" id="KW-0808">Transferase</keyword>
<evidence type="ECO:0000256" key="16">
    <source>
        <dbReference type="ARBA" id="ARBA00047527"/>
    </source>
</evidence>
<dbReference type="InterPro" id="IPR001986">
    <property type="entry name" value="Enolpyruvate_Tfrase_dom"/>
</dbReference>
<keyword evidence="6" id="KW-0378">Hydrolase</keyword>
<evidence type="ECO:0000256" key="10">
    <source>
        <dbReference type="ARBA" id="ARBA00023316"/>
    </source>
</evidence>
<evidence type="ECO:0000256" key="2">
    <source>
        <dbReference type="ARBA" id="ARBA00004752"/>
    </source>
</evidence>
<evidence type="ECO:0000313" key="18">
    <source>
        <dbReference type="EMBL" id="MBA4496432.1"/>
    </source>
</evidence>
<organism evidence="18 19">
    <name type="scientific">Paenactinomyces guangxiensis</name>
    <dbReference type="NCBI Taxonomy" id="1490290"/>
    <lineage>
        <taxon>Bacteria</taxon>
        <taxon>Bacillati</taxon>
        <taxon>Bacillota</taxon>
        <taxon>Bacilli</taxon>
        <taxon>Bacillales</taxon>
        <taxon>Thermoactinomycetaceae</taxon>
        <taxon>Paenactinomyces</taxon>
    </lineage>
</organism>
<dbReference type="InterPro" id="IPR013792">
    <property type="entry name" value="RNA3'P_cycl/enolpyr_Trfase_a/b"/>
</dbReference>
<evidence type="ECO:0000256" key="15">
    <source>
        <dbReference type="ARBA" id="ARBA00042842"/>
    </source>
</evidence>
<dbReference type="PROSITE" id="PS00893">
    <property type="entry name" value="NUDIX_BOX"/>
    <property type="match status" value="1"/>
</dbReference>
<dbReference type="Pfam" id="PF00293">
    <property type="entry name" value="NUDIX"/>
    <property type="match status" value="1"/>
</dbReference>
<keyword evidence="9" id="KW-0131">Cell cycle</keyword>
<dbReference type="InterPro" id="IPR020084">
    <property type="entry name" value="NUDIX_hydrolase_CS"/>
</dbReference>
<comment type="subcellular location">
    <subcellularLocation>
        <location evidence="1">Cytoplasm</location>
    </subcellularLocation>
</comment>
<dbReference type="GO" id="GO:0016787">
    <property type="term" value="F:hydrolase activity"/>
    <property type="evidence" value="ECO:0007669"/>
    <property type="project" value="UniProtKB-KW"/>
</dbReference>
<dbReference type="PANTHER" id="PTHR43783:SF1">
    <property type="entry name" value="UDP-N-ACETYLGLUCOSAMINE 1-CARBOXYVINYLTRANSFERASE"/>
    <property type="match status" value="1"/>
</dbReference>
<keyword evidence="10" id="KW-0961">Cell wall biogenesis/degradation</keyword>
<proteinExistence type="inferred from homology"/>
<dbReference type="SUPFAM" id="SSF55811">
    <property type="entry name" value="Nudix"/>
    <property type="match status" value="1"/>
</dbReference>
<evidence type="ECO:0000256" key="6">
    <source>
        <dbReference type="ARBA" id="ARBA00022801"/>
    </source>
</evidence>
<comment type="similarity">
    <text evidence="11">Belongs to the EPSP synthase family. MurA subfamily.</text>
</comment>
<gene>
    <name evidence="18" type="ORF">H1191_19410</name>
</gene>
<evidence type="ECO:0000256" key="14">
    <source>
        <dbReference type="ARBA" id="ARBA00042443"/>
    </source>
</evidence>
<comment type="caution">
    <text evidence="18">The sequence shown here is derived from an EMBL/GenBank/DDBJ whole genome shotgun (WGS) entry which is preliminary data.</text>
</comment>
<accession>A0A7W1WUU8</accession>
<comment type="pathway">
    <text evidence="2">Cell wall biogenesis; peptidoglycan biosynthesis.</text>
</comment>
<keyword evidence="3" id="KW-0963">Cytoplasm</keyword>
<dbReference type="PROSITE" id="PS51462">
    <property type="entry name" value="NUDIX"/>
    <property type="match status" value="1"/>
</dbReference>
<dbReference type="GO" id="GO:0008360">
    <property type="term" value="P:regulation of cell shape"/>
    <property type="evidence" value="ECO:0007669"/>
    <property type="project" value="UniProtKB-KW"/>
</dbReference>
<dbReference type="GO" id="GO:0009252">
    <property type="term" value="P:peptidoglycan biosynthetic process"/>
    <property type="evidence" value="ECO:0007669"/>
    <property type="project" value="UniProtKB-KW"/>
</dbReference>
<dbReference type="SUPFAM" id="SSF55205">
    <property type="entry name" value="EPT/RTPC-like"/>
    <property type="match status" value="1"/>
</dbReference>
<keyword evidence="4" id="KW-0132">Cell division</keyword>
<dbReference type="InterPro" id="IPR036968">
    <property type="entry name" value="Enolpyruvate_Tfrase_sf"/>
</dbReference>
<evidence type="ECO:0000256" key="12">
    <source>
        <dbReference type="ARBA" id="ARBA00039108"/>
    </source>
</evidence>
<dbReference type="InterPro" id="IPR050068">
    <property type="entry name" value="MurA_subfamily"/>
</dbReference>
<evidence type="ECO:0000256" key="5">
    <source>
        <dbReference type="ARBA" id="ARBA00022679"/>
    </source>
</evidence>
<dbReference type="EMBL" id="JACEIQ010000034">
    <property type="protein sequence ID" value="MBA4496432.1"/>
    <property type="molecule type" value="Genomic_DNA"/>
</dbReference>
<evidence type="ECO:0000256" key="9">
    <source>
        <dbReference type="ARBA" id="ARBA00023306"/>
    </source>
</evidence>
<dbReference type="Gene3D" id="3.90.79.10">
    <property type="entry name" value="Nucleoside Triphosphate Pyrophosphohydrolase"/>
    <property type="match status" value="1"/>
</dbReference>
<sequence>MHVNCAGMILFSIPDKKVLLVQHKEGHWGFPKGQIEQGETELQAACRELQEETGAFWNGILNPKRVKLSEEYLVHTVKGLRKSVVYFVAFTCDMKLNWQPGEIVNARWLSLNQINQLRSFYSKKLLAPLDKILQSEVIIRVDEQVDLEMPLSSSARIQGSKHAYSRIAPLLFIYKSLKINNIPRTIDSYAIHQLIRLSFQNHGQLLMIPPHLSNLSRSIMSCIPALLFIHPKVRFYQPKGCQIGERKIDLYLQVICRFGVQLKLYDDGMVELERGVLEPTAIKLPFPSFTGSSTAIILTSMVKGNSYIENISIEPEIIELIEVLRLLGLDVTFFTERNIVIKNRWKPKLVNWTLSEDRNVLVTRLMMALISGREFKYTSQRPLYLTPLMDVLERMGVRFSYSPYSIHLFPDQLEHLKPVHITCDHFPGFCSDWQPLIAPVLSKINGTSVVQDRIFENRYRYIEQINRINPNFIYEVRSDELRIKGIKGNHGDAMDAESIDLRSAAANIIALVGENNSSKIKGLFQLLRGYEDMLSDLRSVGGFHVTFDVAGS</sequence>
<dbReference type="GO" id="GO:0008760">
    <property type="term" value="F:UDP-N-acetylglucosamine 1-carboxyvinyltransferase activity"/>
    <property type="evidence" value="ECO:0007669"/>
    <property type="project" value="UniProtKB-EC"/>
</dbReference>
<dbReference type="GO" id="GO:0051301">
    <property type="term" value="P:cell division"/>
    <property type="evidence" value="ECO:0007669"/>
    <property type="project" value="UniProtKB-KW"/>
</dbReference>